<dbReference type="RefSeq" id="WP_092788160.1">
    <property type="nucleotide sequence ID" value="NZ_FNAP01000033.1"/>
</dbReference>
<organism evidence="1 2">
    <name type="scientific">Rhodospira trueperi</name>
    <dbReference type="NCBI Taxonomy" id="69960"/>
    <lineage>
        <taxon>Bacteria</taxon>
        <taxon>Pseudomonadati</taxon>
        <taxon>Pseudomonadota</taxon>
        <taxon>Alphaproteobacteria</taxon>
        <taxon>Rhodospirillales</taxon>
        <taxon>Rhodospirillaceae</taxon>
        <taxon>Rhodospira</taxon>
    </lineage>
</organism>
<dbReference type="EMBL" id="FNAP01000033">
    <property type="protein sequence ID" value="SDF09532.1"/>
    <property type="molecule type" value="Genomic_DNA"/>
</dbReference>
<dbReference type="AlphaFoldDB" id="A0A1G7IA19"/>
<gene>
    <name evidence="1" type="ORF">SAMN05421720_1332</name>
</gene>
<evidence type="ECO:0000313" key="1">
    <source>
        <dbReference type="EMBL" id="SDF09532.1"/>
    </source>
</evidence>
<name>A0A1G7IA19_9PROT</name>
<dbReference type="OrthoDB" id="7352238at2"/>
<keyword evidence="2" id="KW-1185">Reference proteome</keyword>
<protein>
    <submittedName>
        <fullName evidence="1">Uncharacterized protein</fullName>
    </submittedName>
</protein>
<evidence type="ECO:0000313" key="2">
    <source>
        <dbReference type="Proteomes" id="UP000199412"/>
    </source>
</evidence>
<reference evidence="1 2" key="1">
    <citation type="submission" date="2016-10" db="EMBL/GenBank/DDBJ databases">
        <authorList>
            <person name="de Groot N.N."/>
        </authorList>
    </citation>
    <scope>NUCLEOTIDE SEQUENCE [LARGE SCALE GENOMIC DNA]</scope>
    <source>
        <strain evidence="1 2">ATCC 700224</strain>
    </source>
</reference>
<accession>A0A1G7IA19</accession>
<dbReference type="Proteomes" id="UP000199412">
    <property type="component" value="Unassembled WGS sequence"/>
</dbReference>
<proteinExistence type="predicted"/>
<sequence>MTHDPISAHTAEAIADALATPGGHLSIGYGGFTLYFGAGATLTGYDVEPIKAACLSAGLPVIDGRAVPFDVLFDLVVRGPMPAVGRPPCPPPRHALSYAPLEEIAHAMAMAGAEVRNIPGIAPGGASQSQRTSSGL</sequence>